<dbReference type="Gene3D" id="2.180.10.10">
    <property type="entry name" value="RHS repeat-associated core"/>
    <property type="match status" value="1"/>
</dbReference>
<dbReference type="AlphaFoldDB" id="A0A1M6LIN1"/>
<dbReference type="STRING" id="192903.SAMN04488513_107174"/>
<reference evidence="2" key="1">
    <citation type="submission" date="2016-11" db="EMBL/GenBank/DDBJ databases">
        <authorList>
            <person name="Varghese N."/>
            <person name="Submissions S."/>
        </authorList>
    </citation>
    <scope>NUCLEOTIDE SEQUENCE [LARGE SCALE GENOMIC DNA]</scope>
    <source>
        <strain evidence="2">DSM 19858</strain>
    </source>
</reference>
<evidence type="ECO:0000313" key="2">
    <source>
        <dbReference type="Proteomes" id="UP000184543"/>
    </source>
</evidence>
<dbReference type="OrthoDB" id="6225685at2"/>
<dbReference type="RefSeq" id="WP_072994915.1">
    <property type="nucleotide sequence ID" value="NZ_FQYU01000007.1"/>
</dbReference>
<protein>
    <submittedName>
        <fullName evidence="1">RHS repeat-associated core domain-containing protein</fullName>
    </submittedName>
</protein>
<name>A0A1M6LIN1_9FLAO</name>
<dbReference type="EMBL" id="FQYU01000007">
    <property type="protein sequence ID" value="SHJ71008.1"/>
    <property type="molecule type" value="Genomic_DNA"/>
</dbReference>
<accession>A0A1M6LIN1</accession>
<keyword evidence="2" id="KW-1185">Reference proteome</keyword>
<sequence>MCIGLGHFVTPDSFVQDPYSTLSYNRYSYVWNNPLMYVDPSGEFFRVAVNVGAASGAGAGFAGGFVGGAGNSWLNGGNFGQGLRAGLKDGLAG</sequence>
<organism evidence="1 2">
    <name type="scientific">Pseudozobellia thermophila</name>
    <dbReference type="NCBI Taxonomy" id="192903"/>
    <lineage>
        <taxon>Bacteria</taxon>
        <taxon>Pseudomonadati</taxon>
        <taxon>Bacteroidota</taxon>
        <taxon>Flavobacteriia</taxon>
        <taxon>Flavobacteriales</taxon>
        <taxon>Flavobacteriaceae</taxon>
        <taxon>Pseudozobellia</taxon>
    </lineage>
</organism>
<evidence type="ECO:0000313" key="1">
    <source>
        <dbReference type="EMBL" id="SHJ71008.1"/>
    </source>
</evidence>
<dbReference type="Proteomes" id="UP000184543">
    <property type="component" value="Unassembled WGS sequence"/>
</dbReference>
<proteinExistence type="predicted"/>
<gene>
    <name evidence="1" type="ORF">SAMN04488513_107174</name>
</gene>